<feature type="chain" id="PRO_5016834575" description="Nickel/cobalt transporter regulator" evidence="2">
    <location>
        <begin position="21"/>
        <end position="179"/>
    </location>
</feature>
<proteinExistence type="predicted"/>
<dbReference type="RefSeq" id="WP_113892099.1">
    <property type="nucleotide sequence ID" value="NZ_QNRK01000039.1"/>
</dbReference>
<evidence type="ECO:0000256" key="2">
    <source>
        <dbReference type="SAM" id="SignalP"/>
    </source>
</evidence>
<keyword evidence="4" id="KW-1185">Reference proteome</keyword>
<gene>
    <name evidence="3" type="ORF">DFR50_13912</name>
</gene>
<protein>
    <recommendedName>
        <fullName evidence="5">Nickel/cobalt transporter regulator</fullName>
    </recommendedName>
</protein>
<dbReference type="Proteomes" id="UP000253529">
    <property type="component" value="Unassembled WGS sequence"/>
</dbReference>
<accession>A0A366EST1</accession>
<evidence type="ECO:0000313" key="4">
    <source>
        <dbReference type="Proteomes" id="UP000253529"/>
    </source>
</evidence>
<comment type="caution">
    <text evidence="3">The sequence shown here is derived from an EMBL/GenBank/DDBJ whole genome shotgun (WGS) entry which is preliminary data.</text>
</comment>
<feature type="signal peptide" evidence="2">
    <location>
        <begin position="1"/>
        <end position="20"/>
    </location>
</feature>
<sequence>MRRFGLSLAVLVGAVAAAGAQQNSPNTPPGGGVERTGPRSGTAPQGGATPRSGGAPESGGAPQTGGLKGAFGSPESATGGLRGVYGPPASGVGQLRGVYGPPQSPAPAPLSSTLAGSSSSNSGSVPNISLPGKATEGQTLPEGSTPSPMPDRPGYGRAMVNDRPAIIDLNDNRIVQFTD</sequence>
<evidence type="ECO:0000313" key="3">
    <source>
        <dbReference type="EMBL" id="RBP04535.1"/>
    </source>
</evidence>
<dbReference type="EMBL" id="QNRK01000039">
    <property type="protein sequence ID" value="RBP04535.1"/>
    <property type="molecule type" value="Genomic_DNA"/>
</dbReference>
<dbReference type="AlphaFoldDB" id="A0A366EST1"/>
<name>A0A366EST1_9HYPH</name>
<keyword evidence="2" id="KW-0732">Signal</keyword>
<feature type="compositionally biased region" description="Low complexity" evidence="1">
    <location>
        <begin position="109"/>
        <end position="130"/>
    </location>
</feature>
<evidence type="ECO:0008006" key="5">
    <source>
        <dbReference type="Google" id="ProtNLM"/>
    </source>
</evidence>
<dbReference type="OrthoDB" id="8020822at2"/>
<organism evidence="3 4">
    <name type="scientific">Roseiarcus fermentans</name>
    <dbReference type="NCBI Taxonomy" id="1473586"/>
    <lineage>
        <taxon>Bacteria</taxon>
        <taxon>Pseudomonadati</taxon>
        <taxon>Pseudomonadota</taxon>
        <taxon>Alphaproteobacteria</taxon>
        <taxon>Hyphomicrobiales</taxon>
        <taxon>Roseiarcaceae</taxon>
        <taxon>Roseiarcus</taxon>
    </lineage>
</organism>
<reference evidence="3 4" key="1">
    <citation type="submission" date="2018-06" db="EMBL/GenBank/DDBJ databases">
        <title>Genomic Encyclopedia of Type Strains, Phase IV (KMG-IV): sequencing the most valuable type-strain genomes for metagenomic binning, comparative biology and taxonomic classification.</title>
        <authorList>
            <person name="Goeker M."/>
        </authorList>
    </citation>
    <scope>NUCLEOTIDE SEQUENCE [LARGE SCALE GENOMIC DNA]</scope>
    <source>
        <strain evidence="3 4">DSM 24875</strain>
    </source>
</reference>
<evidence type="ECO:0000256" key="1">
    <source>
        <dbReference type="SAM" id="MobiDB-lite"/>
    </source>
</evidence>
<feature type="compositionally biased region" description="Polar residues" evidence="1">
    <location>
        <begin position="136"/>
        <end position="146"/>
    </location>
</feature>
<feature type="region of interest" description="Disordered" evidence="1">
    <location>
        <begin position="16"/>
        <end position="163"/>
    </location>
</feature>